<organism evidence="4 7">
    <name type="scientific">Legionella taurinensis</name>
    <dbReference type="NCBI Taxonomy" id="70611"/>
    <lineage>
        <taxon>Bacteria</taxon>
        <taxon>Pseudomonadati</taxon>
        <taxon>Pseudomonadota</taxon>
        <taxon>Gammaproteobacteria</taxon>
        <taxon>Legionellales</taxon>
        <taxon>Legionellaceae</taxon>
        <taxon>Legionella</taxon>
    </lineage>
</organism>
<reference evidence="3 6" key="1">
    <citation type="submission" date="2018-04" db="EMBL/GenBank/DDBJ databases">
        <title>Whole genome sequence comparison of clinical and drinking water Legionella pneumophila isolates associated with the Flint Water Crisis.</title>
        <authorList>
            <person name="Garner E."/>
            <person name="Brown C."/>
            <person name="Schwake O."/>
            <person name="Coil D."/>
            <person name="Jospin G."/>
            <person name="Eisen J."/>
            <person name="Edwards M."/>
            <person name="Pruden A."/>
        </authorList>
    </citation>
    <scope>NUCLEOTIDE SEQUENCE [LARGE SCALE GENOMIC DNA]</scope>
    <source>
        <strain evidence="3 6">Genessee03</strain>
    </source>
</reference>
<accession>A0A3A5L7L2</accession>
<evidence type="ECO:0000256" key="1">
    <source>
        <dbReference type="ARBA" id="ARBA00022676"/>
    </source>
</evidence>
<evidence type="ECO:0000256" key="2">
    <source>
        <dbReference type="ARBA" id="ARBA00022679"/>
    </source>
</evidence>
<evidence type="ECO:0000313" key="8">
    <source>
        <dbReference type="Proteomes" id="UP000306421"/>
    </source>
</evidence>
<dbReference type="RefSeq" id="WP_108290834.1">
    <property type="nucleotide sequence ID" value="NZ_CAAAIR010000010.1"/>
</dbReference>
<dbReference type="Proteomes" id="UP000270757">
    <property type="component" value="Unassembled WGS sequence"/>
</dbReference>
<comment type="caution">
    <text evidence="4">The sequence shown here is derived from an EMBL/GenBank/DDBJ whole genome shotgun (WGS) entry which is preliminary data.</text>
</comment>
<evidence type="ECO:0000313" key="6">
    <source>
        <dbReference type="Proteomes" id="UP000251035"/>
    </source>
</evidence>
<dbReference type="SUPFAM" id="SSF53756">
    <property type="entry name" value="UDP-Glycosyltransferase/glycogen phosphorylase"/>
    <property type="match status" value="1"/>
</dbReference>
<gene>
    <name evidence="4" type="ORF">D6J04_09850</name>
    <name evidence="3" type="ORF">DB745_02040</name>
    <name evidence="5" type="ORF">DIZ81_02035</name>
</gene>
<dbReference type="AlphaFoldDB" id="A0A3A5L7L2"/>
<dbReference type="EMBL" id="QCXM01000002">
    <property type="protein sequence ID" value="PUT48822.1"/>
    <property type="molecule type" value="Genomic_DNA"/>
</dbReference>
<reference evidence="5 8" key="2">
    <citation type="submission" date="2018-04" db="EMBL/GenBank/DDBJ databases">
        <title>Whole genome sequence comparison of clinical and drinking water Legionella pneumophila isolates.</title>
        <authorList>
            <person name="Garner E."/>
        </authorList>
    </citation>
    <scope>NUCLEOTIDE SEQUENCE [LARGE SCALE GENOMIC DNA]</scope>
    <source>
        <strain evidence="5 8">WH02</strain>
    </source>
</reference>
<name>A0A3A5L7L2_9GAMM</name>
<dbReference type="GO" id="GO:0005829">
    <property type="term" value="C:cytosol"/>
    <property type="evidence" value="ECO:0007669"/>
    <property type="project" value="TreeGrafter"/>
</dbReference>
<dbReference type="PANTHER" id="PTHR30160">
    <property type="entry name" value="TETRAACYLDISACCHARIDE 4'-KINASE-RELATED"/>
    <property type="match status" value="1"/>
</dbReference>
<sequence>MNILLVRIGRLGDMVMILPAVKEIQRLYPEARIHVITSLDGIRLLKAFGLSPETMVQYNNHFLYRWWELYKIRRFIRQQSFDLVYCFERKKRTVSWLPAQAKIIEESPQLQHYAWRCLTLVTPSPETNYQRHYLPFNAQKASLLNEFLEAQGITSSTVLIGLHPTYSGFNKWGKGRESIHRLWPWQHFAKLAVMLAEYGKNRGMDIRVVMDLLPEERTLGLQIQKASQGCAVLLPTEPDFQRYLCFLHRLNGLVVANTGVMHLAAALNTPLVALFSALHPGDCGPYMPEENCKVLRAEDTANPKLGLQAISVDAVFDAVLALLAANKSAPI</sequence>
<evidence type="ECO:0000313" key="3">
    <source>
        <dbReference type="EMBL" id="PUT48822.1"/>
    </source>
</evidence>
<dbReference type="EMBL" id="QFGG01000002">
    <property type="protein sequence ID" value="TID45588.1"/>
    <property type="molecule type" value="Genomic_DNA"/>
</dbReference>
<dbReference type="Proteomes" id="UP000306421">
    <property type="component" value="Unassembled WGS sequence"/>
</dbReference>
<evidence type="ECO:0000313" key="4">
    <source>
        <dbReference type="EMBL" id="RJT45892.1"/>
    </source>
</evidence>
<dbReference type="Gene3D" id="3.40.50.2000">
    <property type="entry name" value="Glycogen Phosphorylase B"/>
    <property type="match status" value="2"/>
</dbReference>
<dbReference type="GO" id="GO:0008713">
    <property type="term" value="F:ADP-heptose-lipopolysaccharide heptosyltransferase activity"/>
    <property type="evidence" value="ECO:0007669"/>
    <property type="project" value="TreeGrafter"/>
</dbReference>
<keyword evidence="2 4" id="KW-0808">Transferase</keyword>
<keyword evidence="1" id="KW-0328">Glycosyltransferase</keyword>
<dbReference type="InterPro" id="IPR002201">
    <property type="entry name" value="Glyco_trans_9"/>
</dbReference>
<protein>
    <submittedName>
        <fullName evidence="4">Lipopolysaccharide heptosyltransferase family protein</fullName>
    </submittedName>
</protein>
<dbReference type="GeneID" id="48948570"/>
<dbReference type="CDD" id="cd03789">
    <property type="entry name" value="GT9_LPS_heptosyltransferase"/>
    <property type="match status" value="1"/>
</dbReference>
<keyword evidence="6" id="KW-1185">Reference proteome</keyword>
<evidence type="ECO:0000313" key="7">
    <source>
        <dbReference type="Proteomes" id="UP000270757"/>
    </source>
</evidence>
<dbReference type="Proteomes" id="UP000251035">
    <property type="component" value="Unassembled WGS sequence"/>
</dbReference>
<proteinExistence type="predicted"/>
<dbReference type="Pfam" id="PF01075">
    <property type="entry name" value="Glyco_transf_9"/>
    <property type="match status" value="1"/>
</dbReference>
<dbReference type="GO" id="GO:0009244">
    <property type="term" value="P:lipopolysaccharide core region biosynthetic process"/>
    <property type="evidence" value="ECO:0007669"/>
    <property type="project" value="TreeGrafter"/>
</dbReference>
<evidence type="ECO:0000313" key="5">
    <source>
        <dbReference type="EMBL" id="TID45588.1"/>
    </source>
</evidence>
<dbReference type="EMBL" id="QZWB01000010">
    <property type="protein sequence ID" value="RJT45892.1"/>
    <property type="molecule type" value="Genomic_DNA"/>
</dbReference>
<dbReference type="OrthoDB" id="9781892at2"/>
<reference evidence="4 7" key="3">
    <citation type="submission" date="2018-09" db="EMBL/GenBank/DDBJ databases">
        <title>Draft genome sequences of Legionella taurinensis isolated from water samples.</title>
        <authorList>
            <person name="Chakeri A."/>
            <person name="Allerberger F."/>
            <person name="Kundi M."/>
            <person name="Ruppitsch W."/>
            <person name="Schmid D."/>
        </authorList>
    </citation>
    <scope>NUCLEOTIDE SEQUENCE [LARGE SCALE GENOMIC DNA]</scope>
    <source>
        <strain evidence="4 7">4570-18-6</strain>
    </source>
</reference>
<dbReference type="InterPro" id="IPR051199">
    <property type="entry name" value="LPS_LOS_Heptosyltrfase"/>
</dbReference>